<sequence>MIRKTTLAFATFALVSTMSMSGANADGYWPNYSFAGGYGDCHWEKQKIFVGYDRHGRPIYRWMKVKICN</sequence>
<evidence type="ECO:0000313" key="3">
    <source>
        <dbReference type="Proteomes" id="UP000469011"/>
    </source>
</evidence>
<comment type="caution">
    <text evidence="2">The sequence shown here is derived from an EMBL/GenBank/DDBJ whole genome shotgun (WGS) entry which is preliminary data.</text>
</comment>
<dbReference type="AlphaFoldDB" id="A0A6N9SX70"/>
<name>A0A6N9SX70_9HYPH</name>
<protein>
    <submittedName>
        <fullName evidence="2">Uncharacterized protein</fullName>
    </submittedName>
</protein>
<keyword evidence="1" id="KW-0732">Signal</keyword>
<proteinExistence type="predicted"/>
<evidence type="ECO:0000256" key="1">
    <source>
        <dbReference type="SAM" id="SignalP"/>
    </source>
</evidence>
<reference evidence="2 3" key="1">
    <citation type="submission" date="2020-01" db="EMBL/GenBank/DDBJ databases">
        <title>Jiella pacifica sp. nov.</title>
        <authorList>
            <person name="Xue Z."/>
            <person name="Zhu S."/>
            <person name="Chen J."/>
            <person name="Yang J."/>
        </authorList>
    </citation>
    <scope>NUCLEOTIDE SEQUENCE [LARGE SCALE GENOMIC DNA]</scope>
    <source>
        <strain evidence="2 3">40Bstr34</strain>
    </source>
</reference>
<gene>
    <name evidence="2" type="ORF">GTK09_00535</name>
</gene>
<accession>A0A6N9SX70</accession>
<feature type="signal peptide" evidence="1">
    <location>
        <begin position="1"/>
        <end position="25"/>
    </location>
</feature>
<evidence type="ECO:0000313" key="2">
    <source>
        <dbReference type="EMBL" id="NDW02902.1"/>
    </source>
</evidence>
<dbReference type="Proteomes" id="UP000469011">
    <property type="component" value="Unassembled WGS sequence"/>
</dbReference>
<dbReference type="RefSeq" id="WP_163460540.1">
    <property type="nucleotide sequence ID" value="NZ_JAAAMG010000001.1"/>
</dbReference>
<feature type="chain" id="PRO_5027082811" evidence="1">
    <location>
        <begin position="26"/>
        <end position="69"/>
    </location>
</feature>
<organism evidence="2 3">
    <name type="scientific">Jiella pacifica</name>
    <dbReference type="NCBI Taxonomy" id="2696469"/>
    <lineage>
        <taxon>Bacteria</taxon>
        <taxon>Pseudomonadati</taxon>
        <taxon>Pseudomonadota</taxon>
        <taxon>Alphaproteobacteria</taxon>
        <taxon>Hyphomicrobiales</taxon>
        <taxon>Aurantimonadaceae</taxon>
        <taxon>Jiella</taxon>
    </lineage>
</organism>
<dbReference type="EMBL" id="JAAAMG010000001">
    <property type="protein sequence ID" value="NDW02902.1"/>
    <property type="molecule type" value="Genomic_DNA"/>
</dbReference>
<keyword evidence="3" id="KW-1185">Reference proteome</keyword>